<evidence type="ECO:0000256" key="6">
    <source>
        <dbReference type="ARBA" id="ARBA00022989"/>
    </source>
</evidence>
<keyword evidence="4 10" id="KW-0812">Transmembrane</keyword>
<dbReference type="GO" id="GO:0005886">
    <property type="term" value="C:plasma membrane"/>
    <property type="evidence" value="ECO:0007669"/>
    <property type="project" value="UniProtKB-SubCell"/>
</dbReference>
<evidence type="ECO:0000313" key="12">
    <source>
        <dbReference type="Proteomes" id="UP000669903"/>
    </source>
</evidence>
<accession>A0A836JY81</accession>
<organism evidence="11 12">
    <name type="scientific">Acromyrmex charruanus</name>
    <dbReference type="NCBI Taxonomy" id="2715315"/>
    <lineage>
        <taxon>Eukaryota</taxon>
        <taxon>Metazoa</taxon>
        <taxon>Ecdysozoa</taxon>
        <taxon>Arthropoda</taxon>
        <taxon>Hexapoda</taxon>
        <taxon>Insecta</taxon>
        <taxon>Pterygota</taxon>
        <taxon>Neoptera</taxon>
        <taxon>Endopterygota</taxon>
        <taxon>Hymenoptera</taxon>
        <taxon>Apocrita</taxon>
        <taxon>Aculeata</taxon>
        <taxon>Formicoidea</taxon>
        <taxon>Formicidae</taxon>
        <taxon>Myrmicinae</taxon>
        <taxon>Acromyrmex</taxon>
    </lineage>
</organism>
<evidence type="ECO:0000256" key="5">
    <source>
        <dbReference type="ARBA" id="ARBA00022725"/>
    </source>
</evidence>
<keyword evidence="9" id="KW-0807">Transducer</keyword>
<sequence>IMQEDWNDCVNNDISLRETASKAKTSERITNLILILHTMTISGHGIGVILANVDVTDNTTTELRFFTKIEVPFDINTQRTYRCILIIEFFFLMMWSWSSGAINSLLIILSKEIGFAAYSSAWYDMKSKDSRVLLFVILRSQKPLTLTAGKMMELSLQSFTSVMTRKSTINRIVFRMLPWCGIGSDGIIILISRLFWIITLGFIGFCHCLYFLTHLNAQNFFNLVDCLCSFLAHAKVITKLIAFWINQRKFVETLTLITDDWSDCAKNDIGMRIMTDKAKISDRITNIIFILHTVTIAAYCIGTIIADVDITDKIELPLINKLELPFSVNTQRMYRVVLIIEFIHMILTNWASGVINIIFLAMIVHVGGQMDVLQRWLAEFIPKEIENEQKSVVITINKIILKHQKIIQISDSIESLYTYIALLIFASNTILMCSLGFLIVTALGTDDVVEQMMKCLLFFMSTNLEAFIFCYAGEYLNSKSKEIGFATYNCAWYNLKSKDSRILLLIILRSQKQLTLTAGKIMDLTLESFTSIMNASGSYLSVLLAMQ</sequence>
<protein>
    <submittedName>
        <fullName evidence="11">OR4 protein</fullName>
    </submittedName>
</protein>
<feature type="transmembrane region" description="Helical" evidence="10">
    <location>
        <begin position="342"/>
        <end position="366"/>
    </location>
</feature>
<feature type="transmembrane region" description="Helical" evidence="10">
    <location>
        <begin position="451"/>
        <end position="472"/>
    </location>
</feature>
<evidence type="ECO:0000256" key="4">
    <source>
        <dbReference type="ARBA" id="ARBA00022692"/>
    </source>
</evidence>
<dbReference type="EMBL" id="JAANIC010005341">
    <property type="protein sequence ID" value="KAG5331749.1"/>
    <property type="molecule type" value="Genomic_DNA"/>
</dbReference>
<feature type="non-terminal residue" evidence="11">
    <location>
        <position position="1"/>
    </location>
</feature>
<keyword evidence="3" id="KW-0716">Sensory transduction</keyword>
<evidence type="ECO:0000256" key="8">
    <source>
        <dbReference type="ARBA" id="ARBA00023170"/>
    </source>
</evidence>
<dbReference type="GO" id="GO:0007165">
    <property type="term" value="P:signal transduction"/>
    <property type="evidence" value="ECO:0007669"/>
    <property type="project" value="UniProtKB-KW"/>
</dbReference>
<keyword evidence="2" id="KW-1003">Cell membrane</keyword>
<evidence type="ECO:0000256" key="3">
    <source>
        <dbReference type="ARBA" id="ARBA00022606"/>
    </source>
</evidence>
<feature type="transmembrane region" description="Helical" evidence="10">
    <location>
        <begin position="284"/>
        <end position="306"/>
    </location>
</feature>
<keyword evidence="5" id="KW-0552">Olfaction</keyword>
<comment type="caution">
    <text evidence="11">The sequence shown here is derived from an EMBL/GenBank/DDBJ whole genome shotgun (WGS) entry which is preliminary data.</text>
</comment>
<dbReference type="InterPro" id="IPR004117">
    <property type="entry name" value="7tm6_olfct_rcpt"/>
</dbReference>
<dbReference type="PANTHER" id="PTHR21137:SF35">
    <property type="entry name" value="ODORANT RECEPTOR 19A-RELATED"/>
    <property type="match status" value="1"/>
</dbReference>
<dbReference type="AlphaFoldDB" id="A0A836JY81"/>
<proteinExistence type="predicted"/>
<feature type="non-terminal residue" evidence="11">
    <location>
        <position position="547"/>
    </location>
</feature>
<dbReference type="PANTHER" id="PTHR21137">
    <property type="entry name" value="ODORANT RECEPTOR"/>
    <property type="match status" value="1"/>
</dbReference>
<keyword evidence="12" id="KW-1185">Reference proteome</keyword>
<evidence type="ECO:0000313" key="11">
    <source>
        <dbReference type="EMBL" id="KAG5331749.1"/>
    </source>
</evidence>
<feature type="transmembrane region" description="Helical" evidence="10">
    <location>
        <begin position="416"/>
        <end position="439"/>
    </location>
</feature>
<reference evidence="11" key="1">
    <citation type="submission" date="2020-03" db="EMBL/GenBank/DDBJ databases">
        <title>Relaxed selection underlies rapid genomic changes in the transitions from sociality to social parasitism in ants.</title>
        <authorList>
            <person name="Bi X."/>
        </authorList>
    </citation>
    <scope>NUCLEOTIDE SEQUENCE</scope>
    <source>
        <strain evidence="11">BGI-DK2014a</strain>
        <tissue evidence="11">Whole body</tissue>
    </source>
</reference>
<evidence type="ECO:0000256" key="2">
    <source>
        <dbReference type="ARBA" id="ARBA00022475"/>
    </source>
</evidence>
<feature type="transmembrane region" description="Helical" evidence="10">
    <location>
        <begin position="104"/>
        <end position="123"/>
    </location>
</feature>
<dbReference type="Proteomes" id="UP000669903">
    <property type="component" value="Unassembled WGS sequence"/>
</dbReference>
<evidence type="ECO:0000256" key="7">
    <source>
        <dbReference type="ARBA" id="ARBA00023136"/>
    </source>
</evidence>
<evidence type="ECO:0000256" key="9">
    <source>
        <dbReference type="ARBA" id="ARBA00023224"/>
    </source>
</evidence>
<evidence type="ECO:0000256" key="1">
    <source>
        <dbReference type="ARBA" id="ARBA00004651"/>
    </source>
</evidence>
<comment type="subcellular location">
    <subcellularLocation>
        <location evidence="1">Cell membrane</location>
        <topology evidence="1">Multi-pass membrane protein</topology>
    </subcellularLocation>
</comment>
<name>A0A836JY81_9HYME</name>
<dbReference type="GO" id="GO:0005549">
    <property type="term" value="F:odorant binding"/>
    <property type="evidence" value="ECO:0007669"/>
    <property type="project" value="InterPro"/>
</dbReference>
<evidence type="ECO:0000256" key="10">
    <source>
        <dbReference type="SAM" id="Phobius"/>
    </source>
</evidence>
<keyword evidence="8" id="KW-0675">Receptor</keyword>
<dbReference type="Pfam" id="PF02949">
    <property type="entry name" value="7tm_6"/>
    <property type="match status" value="2"/>
</dbReference>
<gene>
    <name evidence="11" type="primary">Gpror4_9</name>
    <name evidence="11" type="ORF">G6Z76_0006729</name>
</gene>
<dbReference type="GO" id="GO:0004984">
    <property type="term" value="F:olfactory receptor activity"/>
    <property type="evidence" value="ECO:0007669"/>
    <property type="project" value="InterPro"/>
</dbReference>
<keyword evidence="6 10" id="KW-1133">Transmembrane helix</keyword>
<keyword evidence="7 10" id="KW-0472">Membrane</keyword>
<feature type="transmembrane region" description="Helical" evidence="10">
    <location>
        <begin position="194"/>
        <end position="213"/>
    </location>
</feature>